<organism evidence="18 19">
    <name type="scientific">Plectosphaerella plurivora</name>
    <dbReference type="NCBI Taxonomy" id="936078"/>
    <lineage>
        <taxon>Eukaryota</taxon>
        <taxon>Fungi</taxon>
        <taxon>Dikarya</taxon>
        <taxon>Ascomycota</taxon>
        <taxon>Pezizomycotina</taxon>
        <taxon>Sordariomycetes</taxon>
        <taxon>Hypocreomycetidae</taxon>
        <taxon>Glomerellales</taxon>
        <taxon>Plectosphaerellaceae</taxon>
        <taxon>Plectosphaerella</taxon>
    </lineage>
</organism>
<dbReference type="InterPro" id="IPR000719">
    <property type="entry name" value="Prot_kinase_dom"/>
</dbReference>
<dbReference type="InterPro" id="IPR003594">
    <property type="entry name" value="HATPase_dom"/>
</dbReference>
<keyword evidence="8" id="KW-0547">Nucleotide-binding</keyword>
<feature type="compositionally biased region" description="Low complexity" evidence="14">
    <location>
        <begin position="77"/>
        <end position="93"/>
    </location>
</feature>
<dbReference type="FunFam" id="3.40.50.2300:FF:000285">
    <property type="entry name" value="Putative sensor histidine kinase/response regulator"/>
    <property type="match status" value="1"/>
</dbReference>
<dbReference type="GO" id="GO:0000155">
    <property type="term" value="F:phosphorelay sensor kinase activity"/>
    <property type="evidence" value="ECO:0007669"/>
    <property type="project" value="InterPro"/>
</dbReference>
<name>A0A9P8V6A1_9PEZI</name>
<evidence type="ECO:0000256" key="12">
    <source>
        <dbReference type="ARBA" id="ARBA00023136"/>
    </source>
</evidence>
<keyword evidence="7" id="KW-0812">Transmembrane</keyword>
<dbReference type="OrthoDB" id="60033at2759"/>
<evidence type="ECO:0000256" key="3">
    <source>
        <dbReference type="ARBA" id="ARBA00012438"/>
    </source>
</evidence>
<keyword evidence="5 13" id="KW-0597">Phosphoprotein</keyword>
<keyword evidence="10" id="KW-0067">ATP-binding</keyword>
<keyword evidence="9 18" id="KW-0418">Kinase</keyword>
<dbReference type="Pfam" id="PF13191">
    <property type="entry name" value="AAA_16"/>
    <property type="match status" value="1"/>
</dbReference>
<feature type="modified residue" description="4-aspartylphosphate" evidence="13">
    <location>
        <position position="2277"/>
    </location>
</feature>
<feature type="region of interest" description="Disordered" evidence="14">
    <location>
        <begin position="2347"/>
        <end position="2545"/>
    </location>
</feature>
<evidence type="ECO:0000313" key="19">
    <source>
        <dbReference type="Proteomes" id="UP000770015"/>
    </source>
</evidence>
<dbReference type="InterPro" id="IPR001789">
    <property type="entry name" value="Sig_transdc_resp-reg_receiver"/>
</dbReference>
<dbReference type="InterPro" id="IPR041664">
    <property type="entry name" value="AAA_16"/>
</dbReference>
<keyword evidence="12" id="KW-0472">Membrane</keyword>
<keyword evidence="11" id="KW-1133">Transmembrane helix</keyword>
<evidence type="ECO:0000259" key="15">
    <source>
        <dbReference type="PROSITE" id="PS50011"/>
    </source>
</evidence>
<evidence type="ECO:0000256" key="5">
    <source>
        <dbReference type="ARBA" id="ARBA00022553"/>
    </source>
</evidence>
<gene>
    <name evidence="18" type="ORF">F5X68DRAFT_212950</name>
</gene>
<dbReference type="InterPro" id="IPR003661">
    <property type="entry name" value="HisK_dim/P_dom"/>
</dbReference>
<dbReference type="Gene3D" id="3.40.50.2300">
    <property type="match status" value="1"/>
</dbReference>
<dbReference type="GO" id="GO:0009927">
    <property type="term" value="F:histidine phosphotransfer kinase activity"/>
    <property type="evidence" value="ECO:0007669"/>
    <property type="project" value="TreeGrafter"/>
</dbReference>
<dbReference type="SMART" id="SM00065">
    <property type="entry name" value="GAF"/>
    <property type="match status" value="1"/>
</dbReference>
<comment type="catalytic activity">
    <reaction evidence="1">
        <text>ATP + protein L-histidine = ADP + protein N-phospho-L-histidine.</text>
        <dbReference type="EC" id="2.7.13.3"/>
    </reaction>
</comment>
<sequence>MDSGISSLDDQYDPPQRLLERLRQIAGYTWDDAPTPFHTTYDTWHATGTRFVSPYSQPSPTPLFASSPGSAAARLQSGRPSPSEYPSSSSILGGGPLLSDPGSDFSASAASPPIPTSAADTQYIEEPVVARISYHILREERTFHITKNLITSVDPNGEHIVKPLELVRLPPAPGDLGQIIVAIYQHPGRNILFDWIDLGPAFFRTRKVDDRYEAYRKEDFNLEPPISLAQFLDFAIGAAQCLEILHYGQGATHGELRPDAFHYNADTNRVKLFALGTGTRSFENRLQSSAWSNLSKELGAKNKLLYISPEQTGRMPAEPDSRTDIYSLGVVFWTLLARQPIFDGDSPLDIVHSVLKGSIPRLSKVRSDVPPVLDRIIDKCTAMRVGDRYHSASGLRHDLVKVQKFLKDEDWLALEKWTIGEKDVSSFFILPTMMIGRQRERNELLKVIDRVAKSHLMSQKSANRISEGSTLSNELLDTADVSSEGASSAEGTTRRSGSFTQGTSSDFRPIRSSFVPSVLSDSQTVSGETTTSANSGPLNRMARPWERNQSVSVETRSMVDSLGGGSEGNRHSVAESTSSSLSRQLGSARFRRRGHCEVVTIEGVAGLGKSFLYQSVFTEARKRGYYVSAKFDNARRQAFGPLLKLLSSLFKQVFGEKRTDTPFHHALKQYIRPVWPMLAKVLGLPDYLLGSIETSSAAGLTRSPSIMQARHVRPGSAKPGSPSPEGSPGLLPKTGAASKTSQDFLRAGTSTKNTRLMNIFLDVLRMFTAHKFVCFVLDDLHFADSESLELISQIICARMKMVVIMTYRPDEMSLERVQSIINPPDSDEFTSSGGPSVTRIPLSPLSENDIVQYVATTLCRPKDDIVPLALVIQSKTAGNPFYIREMLSACYRNKNIWYDYRDSNWHYDLDRLFDQFKTEGYDVLDTDFITQRLGELPPASRAILAWASLLGYSFSFELVSRLMSGEFQYSELGCVNAAVTEVNTAYPKDTIVAGLQAAVTACIIVPGETDDRFRFAHDRYIQAASNLKECNARKMQFIIAQTLLKYYPNDARARDTAAFHVCSSVDIIKERVDKREPFRRLLFECAATATENGARPTAAKCYSTAVALLQPNPWDDDVSDASYDETMQLYLRAAECNLYIDQNSEAQRLLSLVFRSARTPLDMAPAYVLKSRIAAQSGDALAAVESLEECLATLKIKLDQKPTYEKCDAEFERLAVRLQTMSRPDLMSPSDVQDSSLASIGAVLAETVSSAWWSDSLRFYNLALATLNLHLTCGAFPQSGLAFMYFGVIALSRFNMVEMAVEVGDICIELLDKFRDPFSMARGYMVYANFIGHVHYPISVTLAHLEGSVEYAAASGDRISSILSAGLAALLKFYASENCADLEAYCQYSCEDIMSWKEDTRGGPLLISVRQVCRAMQGKTRTKDALHVLTDEKFNVQTYKTWLASKSHTGNRATLFFETLEVVPLFLYGHYDRAVQLGELCYGEASQMWSARNSRMLMFFYGLALAGRMLRKLDDPRLNPTDLEGERQSTIVRLHELSKKIKEWETVNNVNYASWSKMLDAQALELAKDYGGSIRMYEEALDHAEEHNQTFDQALGHYLMAGVFVGRRARRSARSAMKDAVALYRQFGAVGVADHIEEEHTLLLHGPTRNPRVVDATTQTDFAPDVVPPSFRPLDADENDNADGGANHSVVDQRIGAWRGSVNLQAEAGAGLPALDMIDLHAILLSSQVISAVLNVDQLLETMCDVILQTCGGTATLAAIVVRDSQGWHLGASGDAERGAKAPLSRQSISTTPMVAENVILYCTRFRETLFIPDILSDERFGNVSEGWLTRNILSKAIIAIPIARGPTEDGLLGVLYLEGEPGSFTDRNVSVLQLLVNQIGISYSNSLAMKDVEKVSKENERNVSELKRTVVLAREAEAKARTAETEAKRNVKLAEEAARAKSIFLANVSHELRTPLNGVIGNSELLRDSGLNKEQLEMADSIRVSADLLLTVINDILDFSRMEADKMKLYVIAFNPEEMVREVVRAVSYSNRQRTKRKNVVIIQDIDLPSLLIYGDPIRLHQVLGNLINNSLKFTENGSVTIGARVESQTAEKAVLTFRVKDTGIGIPPDQLKKLFQPFSQADASTARKYGGSGLGLSICKSLIETMMKGQIRLESQEGVGTTAVFSVTFDKATSDVNAGDVQAVTSPPPMDRFTAPTTVPPEPSLFPYLQLTQIPKDQIRICIAEDNLINQTIAMKFSRRLGYTIVDAYENGMKAVEGLRQKAQEGRPYHIVLMDVQMPVLDGYEATKLIRREPVDAIRKVLIIAMTASAIQGDREKCLAAGMNDYIAKPVRVDVLEKKLDNYTTVHPPVPNNINTPMRPSGARPLAAPRPMIPAPAPTPDSSSARTTPSPATLPGTDANGAAVNIAVPIRDDPSYSRPTLTQATPSQRSSETRLSDNSSAVDVASLASQRRQPRKLTKSRTNSDNNQQPQPAAPVPTAPSPAPPPSVAEKPKGVLTKRQPQRQSTMTSADGDVRAENLPYESTGRNSIGSQGSTSRDRIFPS</sequence>
<dbReference type="GO" id="GO:0005524">
    <property type="term" value="F:ATP binding"/>
    <property type="evidence" value="ECO:0007669"/>
    <property type="project" value="UniProtKB-KW"/>
</dbReference>
<evidence type="ECO:0000256" key="13">
    <source>
        <dbReference type="PROSITE-ProRule" id="PRU00169"/>
    </source>
</evidence>
<dbReference type="Pfam" id="PF01590">
    <property type="entry name" value="GAF"/>
    <property type="match status" value="1"/>
</dbReference>
<dbReference type="SUPFAM" id="SSF56112">
    <property type="entry name" value="Protein kinase-like (PK-like)"/>
    <property type="match status" value="1"/>
</dbReference>
<dbReference type="SUPFAM" id="SSF48452">
    <property type="entry name" value="TPR-like"/>
    <property type="match status" value="1"/>
</dbReference>
<feature type="region of interest" description="Disordered" evidence="14">
    <location>
        <begin position="480"/>
        <end position="580"/>
    </location>
</feature>
<dbReference type="EMBL" id="JAGSXJ010000021">
    <property type="protein sequence ID" value="KAH6678914.1"/>
    <property type="molecule type" value="Genomic_DNA"/>
</dbReference>
<dbReference type="CDD" id="cd16922">
    <property type="entry name" value="HATPase_EvgS-ArcB-TorS-like"/>
    <property type="match status" value="1"/>
</dbReference>
<dbReference type="InterPro" id="IPR011990">
    <property type="entry name" value="TPR-like_helical_dom_sf"/>
</dbReference>
<dbReference type="SUPFAM" id="SSF47384">
    <property type="entry name" value="Homodimeric domain of signal transducing histidine kinase"/>
    <property type="match status" value="1"/>
</dbReference>
<dbReference type="FunFam" id="3.30.450.40:FF:000044">
    <property type="entry name" value="Putative sensor histidine kinase/response regulator"/>
    <property type="match status" value="1"/>
</dbReference>
<dbReference type="Gene3D" id="3.30.450.40">
    <property type="match status" value="1"/>
</dbReference>
<keyword evidence="6" id="KW-0808">Transferase</keyword>
<dbReference type="SUPFAM" id="SSF55874">
    <property type="entry name" value="ATPase domain of HSP90 chaperone/DNA topoisomerase II/histidine kinase"/>
    <property type="match status" value="1"/>
</dbReference>
<proteinExistence type="predicted"/>
<keyword evidence="4" id="KW-1003">Cell membrane</keyword>
<feature type="compositionally biased region" description="Pro residues" evidence="14">
    <location>
        <begin position="2474"/>
        <end position="2489"/>
    </location>
</feature>
<dbReference type="FunFam" id="3.30.565.10:FF:000010">
    <property type="entry name" value="Sensor histidine kinase RcsC"/>
    <property type="match status" value="1"/>
</dbReference>
<dbReference type="InterPro" id="IPR011006">
    <property type="entry name" value="CheY-like_superfamily"/>
</dbReference>
<feature type="compositionally biased region" description="Polar residues" evidence="14">
    <location>
        <begin position="2419"/>
        <end position="2432"/>
    </location>
</feature>
<feature type="compositionally biased region" description="Polar residues" evidence="14">
    <location>
        <begin position="480"/>
        <end position="506"/>
    </location>
</feature>
<evidence type="ECO:0000256" key="10">
    <source>
        <dbReference type="ARBA" id="ARBA00022840"/>
    </source>
</evidence>
<dbReference type="EC" id="2.7.13.3" evidence="3"/>
<comment type="caution">
    <text evidence="18">The sequence shown here is derived from an EMBL/GenBank/DDBJ whole genome shotgun (WGS) entry which is preliminary data.</text>
</comment>
<feature type="compositionally biased region" description="Polar residues" evidence="14">
    <location>
        <begin position="2526"/>
        <end position="2537"/>
    </location>
</feature>
<reference evidence="18" key="1">
    <citation type="journal article" date="2021" name="Nat. Commun.">
        <title>Genetic determinants of endophytism in the Arabidopsis root mycobiome.</title>
        <authorList>
            <person name="Mesny F."/>
            <person name="Miyauchi S."/>
            <person name="Thiergart T."/>
            <person name="Pickel B."/>
            <person name="Atanasova L."/>
            <person name="Karlsson M."/>
            <person name="Huettel B."/>
            <person name="Barry K.W."/>
            <person name="Haridas S."/>
            <person name="Chen C."/>
            <person name="Bauer D."/>
            <person name="Andreopoulos W."/>
            <person name="Pangilinan J."/>
            <person name="LaButti K."/>
            <person name="Riley R."/>
            <person name="Lipzen A."/>
            <person name="Clum A."/>
            <person name="Drula E."/>
            <person name="Henrissat B."/>
            <person name="Kohler A."/>
            <person name="Grigoriev I.V."/>
            <person name="Martin F.M."/>
            <person name="Hacquard S."/>
        </authorList>
    </citation>
    <scope>NUCLEOTIDE SEQUENCE</scope>
    <source>
        <strain evidence="18">MPI-SDFR-AT-0117</strain>
    </source>
</reference>
<evidence type="ECO:0000256" key="7">
    <source>
        <dbReference type="ARBA" id="ARBA00022692"/>
    </source>
</evidence>
<feature type="compositionally biased region" description="Low complexity" evidence="14">
    <location>
        <begin position="2382"/>
        <end position="2397"/>
    </location>
</feature>
<dbReference type="InterPro" id="IPR029016">
    <property type="entry name" value="GAF-like_dom_sf"/>
</dbReference>
<protein>
    <recommendedName>
        <fullName evidence="3">histidine kinase</fullName>
        <ecNumber evidence="3">2.7.13.3</ecNumber>
    </recommendedName>
</protein>
<evidence type="ECO:0000256" key="2">
    <source>
        <dbReference type="ARBA" id="ARBA00004651"/>
    </source>
</evidence>
<evidence type="ECO:0000256" key="9">
    <source>
        <dbReference type="ARBA" id="ARBA00022777"/>
    </source>
</evidence>
<dbReference type="Gene3D" id="1.10.510.10">
    <property type="entry name" value="Transferase(Phosphotransferase) domain 1"/>
    <property type="match status" value="1"/>
</dbReference>
<evidence type="ECO:0000256" key="8">
    <source>
        <dbReference type="ARBA" id="ARBA00022741"/>
    </source>
</evidence>
<evidence type="ECO:0000259" key="17">
    <source>
        <dbReference type="PROSITE" id="PS50110"/>
    </source>
</evidence>
<dbReference type="SMART" id="SM00387">
    <property type="entry name" value="HATPase_c"/>
    <property type="match status" value="1"/>
</dbReference>
<feature type="compositionally biased region" description="Low complexity" evidence="14">
    <location>
        <begin position="714"/>
        <end position="733"/>
    </location>
</feature>
<accession>A0A9P8V6A1</accession>
<dbReference type="InterPro" id="IPR036890">
    <property type="entry name" value="HATPase_C_sf"/>
</dbReference>
<dbReference type="InterPro" id="IPR005467">
    <property type="entry name" value="His_kinase_dom"/>
</dbReference>
<comment type="subcellular location">
    <subcellularLocation>
        <location evidence="2">Cell membrane</location>
        <topology evidence="2">Multi-pass membrane protein</topology>
    </subcellularLocation>
</comment>
<dbReference type="Pfam" id="PF02518">
    <property type="entry name" value="HATPase_c"/>
    <property type="match status" value="1"/>
</dbReference>
<dbReference type="CDD" id="cd00082">
    <property type="entry name" value="HisKA"/>
    <property type="match status" value="1"/>
</dbReference>
<dbReference type="PROSITE" id="PS50011">
    <property type="entry name" value="PROTEIN_KINASE_DOM"/>
    <property type="match status" value="1"/>
</dbReference>
<dbReference type="Pfam" id="PF00072">
    <property type="entry name" value="Response_reg"/>
    <property type="match status" value="1"/>
</dbReference>
<dbReference type="PANTHER" id="PTHR43047:SF46">
    <property type="entry name" value="HISTIDINE KINASE_RESPONSE REGULATOR, PUTATIVE (AFU_ORTHOLOGUE AFUA_3G12550)-RELATED"/>
    <property type="match status" value="1"/>
</dbReference>
<dbReference type="InterPro" id="IPR036097">
    <property type="entry name" value="HisK_dim/P_sf"/>
</dbReference>
<evidence type="ECO:0000256" key="6">
    <source>
        <dbReference type="ARBA" id="ARBA00022679"/>
    </source>
</evidence>
<feature type="domain" description="Histidine kinase" evidence="16">
    <location>
        <begin position="1948"/>
        <end position="2173"/>
    </location>
</feature>
<dbReference type="SMART" id="SM00448">
    <property type="entry name" value="REC"/>
    <property type="match status" value="1"/>
</dbReference>
<dbReference type="Gene3D" id="1.10.287.130">
    <property type="match status" value="1"/>
</dbReference>
<dbReference type="SUPFAM" id="SSF55781">
    <property type="entry name" value="GAF domain-like"/>
    <property type="match status" value="1"/>
</dbReference>
<dbReference type="InterPro" id="IPR011009">
    <property type="entry name" value="Kinase-like_dom_sf"/>
</dbReference>
<dbReference type="Gene3D" id="3.30.565.10">
    <property type="entry name" value="Histidine kinase-like ATPase, C-terminal domain"/>
    <property type="match status" value="1"/>
</dbReference>
<dbReference type="GO" id="GO:0005886">
    <property type="term" value="C:plasma membrane"/>
    <property type="evidence" value="ECO:0007669"/>
    <property type="project" value="UniProtKB-SubCell"/>
</dbReference>
<dbReference type="InterPro" id="IPR027417">
    <property type="entry name" value="P-loop_NTPase"/>
</dbReference>
<feature type="region of interest" description="Disordered" evidence="14">
    <location>
        <begin position="59"/>
        <end position="93"/>
    </location>
</feature>
<dbReference type="PANTHER" id="PTHR43047">
    <property type="entry name" value="TWO-COMPONENT HISTIDINE PROTEIN KINASE"/>
    <property type="match status" value="1"/>
</dbReference>
<dbReference type="PROSITE" id="PS50109">
    <property type="entry name" value="HIS_KIN"/>
    <property type="match status" value="1"/>
</dbReference>
<evidence type="ECO:0000256" key="4">
    <source>
        <dbReference type="ARBA" id="ARBA00022475"/>
    </source>
</evidence>
<keyword evidence="19" id="KW-1185">Reference proteome</keyword>
<dbReference type="InterPro" id="IPR004358">
    <property type="entry name" value="Sig_transdc_His_kin-like_C"/>
</dbReference>
<evidence type="ECO:0000313" key="18">
    <source>
        <dbReference type="EMBL" id="KAH6678914.1"/>
    </source>
</evidence>
<dbReference type="CDD" id="cd17546">
    <property type="entry name" value="REC_hyHK_CKI1_RcsC-like"/>
    <property type="match status" value="1"/>
</dbReference>
<dbReference type="SMART" id="SM00388">
    <property type="entry name" value="HisKA"/>
    <property type="match status" value="1"/>
</dbReference>
<evidence type="ECO:0000256" key="1">
    <source>
        <dbReference type="ARBA" id="ARBA00000085"/>
    </source>
</evidence>
<evidence type="ECO:0000256" key="11">
    <source>
        <dbReference type="ARBA" id="ARBA00022989"/>
    </source>
</evidence>
<dbReference type="FunFam" id="1.10.287.130:FF:000003">
    <property type="entry name" value="Histidine kinase"/>
    <property type="match status" value="1"/>
</dbReference>
<feature type="compositionally biased region" description="Polar residues" evidence="14">
    <location>
        <begin position="519"/>
        <end position="537"/>
    </location>
</feature>
<dbReference type="SUPFAM" id="SSF52540">
    <property type="entry name" value="P-loop containing nucleoside triphosphate hydrolases"/>
    <property type="match status" value="1"/>
</dbReference>
<dbReference type="Pfam" id="PF00512">
    <property type="entry name" value="HisKA"/>
    <property type="match status" value="1"/>
</dbReference>
<dbReference type="PROSITE" id="PS50110">
    <property type="entry name" value="RESPONSE_REGULATORY"/>
    <property type="match status" value="1"/>
</dbReference>
<dbReference type="Proteomes" id="UP000770015">
    <property type="component" value="Unassembled WGS sequence"/>
</dbReference>
<dbReference type="SUPFAM" id="SSF52172">
    <property type="entry name" value="CheY-like"/>
    <property type="match status" value="1"/>
</dbReference>
<evidence type="ECO:0000256" key="14">
    <source>
        <dbReference type="SAM" id="MobiDB-lite"/>
    </source>
</evidence>
<feature type="region of interest" description="Disordered" evidence="14">
    <location>
        <begin position="710"/>
        <end position="736"/>
    </location>
</feature>
<feature type="domain" description="Protein kinase" evidence="15">
    <location>
        <begin position="86"/>
        <end position="400"/>
    </location>
</feature>
<dbReference type="FunFam" id="1.10.510.10:FF:000579">
    <property type="entry name" value="Sensor histidine kinase/response regulator, putative"/>
    <property type="match status" value="1"/>
</dbReference>
<feature type="domain" description="Response regulatory" evidence="17">
    <location>
        <begin position="2222"/>
        <end position="2346"/>
    </location>
</feature>
<dbReference type="InterPro" id="IPR003018">
    <property type="entry name" value="GAF"/>
</dbReference>
<dbReference type="PRINTS" id="PR00344">
    <property type="entry name" value="BCTRLSENSOR"/>
</dbReference>
<evidence type="ECO:0000259" key="16">
    <source>
        <dbReference type="PROSITE" id="PS50109"/>
    </source>
</evidence>
<feature type="compositionally biased region" description="Polar residues" evidence="14">
    <location>
        <begin position="2438"/>
        <end position="2453"/>
    </location>
</feature>